<dbReference type="EMBL" id="CP151513">
    <property type="protein sequence ID" value="WZN65791.1"/>
    <property type="molecule type" value="Genomic_DNA"/>
</dbReference>
<keyword evidence="3" id="KW-1185">Reference proteome</keyword>
<feature type="region of interest" description="Disordered" evidence="1">
    <location>
        <begin position="191"/>
        <end position="221"/>
    </location>
</feature>
<feature type="compositionally biased region" description="Low complexity" evidence="1">
    <location>
        <begin position="24"/>
        <end position="39"/>
    </location>
</feature>
<gene>
    <name evidence="2" type="ORF">HKI87_13g73530</name>
</gene>
<name>A0AAX4PIW7_9CHLO</name>
<sequence length="355" mass="37033">MIKTTRFRPIAPRPQEGAPPPSKPSSAPSSAAAPSTTAPNAQKADPATTTTTTTAAATTANAAAMARTSKLAAAAAAAEKKPGAAAFALKMDKSGAQHHHLAPAKPSAAGDDISLDPKNFCYADLRSTMSEYDTSSMSTGFYGGYYGGYGGYGGNVYGQYAQQGRASPSANSWGSNICYAGQGMYPTSAGYPASAGQGGQPPSAIQYPQQQQQQPQDKEGVKLDLDQDSVAKAFGDDGNVANNNGGKGKRKVHSESDGSADTAEKRSDSGSENDEANAAAVNRPASRNMMLCRNPSVKGSSSFLNCIATGSTNPLFHIERRLACSFISEYLKKDPEAAHLVEDFELVRTQKKQKV</sequence>
<evidence type="ECO:0000256" key="1">
    <source>
        <dbReference type="SAM" id="MobiDB-lite"/>
    </source>
</evidence>
<evidence type="ECO:0000313" key="2">
    <source>
        <dbReference type="EMBL" id="WZN65791.1"/>
    </source>
</evidence>
<reference evidence="2 3" key="1">
    <citation type="submission" date="2024-03" db="EMBL/GenBank/DDBJ databases">
        <title>Complete genome sequence of the green alga Chloropicon roscoffensis RCC1871.</title>
        <authorList>
            <person name="Lemieux C."/>
            <person name="Pombert J.-F."/>
            <person name="Otis C."/>
            <person name="Turmel M."/>
        </authorList>
    </citation>
    <scope>NUCLEOTIDE SEQUENCE [LARGE SCALE GENOMIC DNA]</scope>
    <source>
        <strain evidence="2 3">RCC1871</strain>
    </source>
</reference>
<protein>
    <submittedName>
        <fullName evidence="2">Uncharacterized protein</fullName>
    </submittedName>
</protein>
<accession>A0AAX4PIW7</accession>
<organism evidence="2 3">
    <name type="scientific">Chloropicon roscoffensis</name>
    <dbReference type="NCBI Taxonomy" id="1461544"/>
    <lineage>
        <taxon>Eukaryota</taxon>
        <taxon>Viridiplantae</taxon>
        <taxon>Chlorophyta</taxon>
        <taxon>Chloropicophyceae</taxon>
        <taxon>Chloropicales</taxon>
        <taxon>Chloropicaceae</taxon>
        <taxon>Chloropicon</taxon>
    </lineage>
</organism>
<proteinExistence type="predicted"/>
<dbReference type="Proteomes" id="UP001472866">
    <property type="component" value="Chromosome 13"/>
</dbReference>
<evidence type="ECO:0000313" key="3">
    <source>
        <dbReference type="Proteomes" id="UP001472866"/>
    </source>
</evidence>
<dbReference type="AlphaFoldDB" id="A0AAX4PIW7"/>
<feature type="region of interest" description="Disordered" evidence="1">
    <location>
        <begin position="1"/>
        <end position="54"/>
    </location>
</feature>
<feature type="region of interest" description="Disordered" evidence="1">
    <location>
        <begin position="233"/>
        <end position="282"/>
    </location>
</feature>
<feature type="compositionally biased region" description="Low complexity" evidence="1">
    <location>
        <begin position="200"/>
        <end position="215"/>
    </location>
</feature>